<keyword evidence="4" id="KW-0720">Serine protease</keyword>
<dbReference type="Pfam" id="PF01343">
    <property type="entry name" value="Peptidase_S49"/>
    <property type="match status" value="1"/>
</dbReference>
<dbReference type="RefSeq" id="WP_256763684.1">
    <property type="nucleotide sequence ID" value="NZ_JANIGO010000002.1"/>
</dbReference>
<feature type="transmembrane region" description="Helical" evidence="5">
    <location>
        <begin position="33"/>
        <end position="53"/>
    </location>
</feature>
<dbReference type="InterPro" id="IPR047272">
    <property type="entry name" value="S49_SppA_C"/>
</dbReference>
<evidence type="ECO:0000256" key="3">
    <source>
        <dbReference type="ARBA" id="ARBA00022801"/>
    </source>
</evidence>
<dbReference type="InterPro" id="IPR029045">
    <property type="entry name" value="ClpP/crotonase-like_dom_sf"/>
</dbReference>
<evidence type="ECO:0000256" key="4">
    <source>
        <dbReference type="ARBA" id="ARBA00022825"/>
    </source>
</evidence>
<keyword evidence="8" id="KW-1185">Reference proteome</keyword>
<name>A0ABT1WEG9_9BURK</name>
<evidence type="ECO:0000256" key="2">
    <source>
        <dbReference type="ARBA" id="ARBA00022670"/>
    </source>
</evidence>
<evidence type="ECO:0000256" key="5">
    <source>
        <dbReference type="SAM" id="Phobius"/>
    </source>
</evidence>
<keyword evidence="5" id="KW-0472">Membrane</keyword>
<gene>
    <name evidence="7" type="ORF">NQT62_05620</name>
</gene>
<dbReference type="Proteomes" id="UP001204142">
    <property type="component" value="Unassembled WGS sequence"/>
</dbReference>
<keyword evidence="5" id="KW-0812">Transmembrane</keyword>
<dbReference type="Gene3D" id="3.90.226.10">
    <property type="entry name" value="2-enoyl-CoA Hydratase, Chain A, domain 1"/>
    <property type="match status" value="1"/>
</dbReference>
<evidence type="ECO:0000259" key="6">
    <source>
        <dbReference type="Pfam" id="PF01343"/>
    </source>
</evidence>
<accession>A0ABT1WEG9</accession>
<keyword evidence="2" id="KW-0645">Protease</keyword>
<dbReference type="EMBL" id="JANIGO010000002">
    <property type="protein sequence ID" value="MCQ8895916.1"/>
    <property type="molecule type" value="Genomic_DNA"/>
</dbReference>
<proteinExistence type="inferred from homology"/>
<dbReference type="CDD" id="cd07023">
    <property type="entry name" value="S49_Sppa_N_C"/>
    <property type="match status" value="1"/>
</dbReference>
<comment type="caution">
    <text evidence="7">The sequence shown here is derived from an EMBL/GenBank/DDBJ whole genome shotgun (WGS) entry which is preliminary data.</text>
</comment>
<comment type="similarity">
    <text evidence="1">Belongs to the peptidase S49 family.</text>
</comment>
<organism evidence="7 8">
    <name type="scientific">Limnobacter humi</name>
    <dbReference type="NCBI Taxonomy" id="1778671"/>
    <lineage>
        <taxon>Bacteria</taxon>
        <taxon>Pseudomonadati</taxon>
        <taxon>Pseudomonadota</taxon>
        <taxon>Betaproteobacteria</taxon>
        <taxon>Burkholderiales</taxon>
        <taxon>Burkholderiaceae</taxon>
        <taxon>Limnobacter</taxon>
    </lineage>
</organism>
<evidence type="ECO:0000256" key="1">
    <source>
        <dbReference type="ARBA" id="ARBA00008683"/>
    </source>
</evidence>
<keyword evidence="5" id="KW-1133">Transmembrane helix</keyword>
<dbReference type="PANTHER" id="PTHR42987">
    <property type="entry name" value="PEPTIDASE S49"/>
    <property type="match status" value="1"/>
</dbReference>
<dbReference type="PANTHER" id="PTHR42987:SF8">
    <property type="entry name" value="PROTEINASE"/>
    <property type="match status" value="1"/>
</dbReference>
<reference evidence="7 8" key="1">
    <citation type="submission" date="2022-07" db="EMBL/GenBank/DDBJ databases">
        <authorList>
            <person name="Xamxidin M."/>
            <person name="Wu M."/>
        </authorList>
    </citation>
    <scope>NUCLEOTIDE SEQUENCE [LARGE SCALE GENOMIC DNA]</scope>
    <source>
        <strain evidence="7 8">NBRC 111650</strain>
    </source>
</reference>
<evidence type="ECO:0000313" key="8">
    <source>
        <dbReference type="Proteomes" id="UP001204142"/>
    </source>
</evidence>
<sequence>MSDNNTPGWERKLLEKLASESLLEQRRKRRWGIFFKLIGLVYVGVLIATFLGLTAPKSLEVTKHTALVELNGVIASDTLASADRINSSLRAAFENADSVGVVLRINSPGGSPVQAGLIYDEIKRLRAKYPSKPLYAVVEEMCASGGYYVAAAADKIYVDKASLVGSIGVIMNGFGFTETMKKLGVERRLITAGENKAFLDPFSEPNAYQTEFAKQMASEIHDQFIKAVKDGRGDRLKPNPELFSGLIWTGASAIQLGLADQLGSLDSVARDELKAEDILDYTEQESIAERFAKRVGVEFGAALRNVLPQAASGSWLSFR</sequence>
<dbReference type="Gene3D" id="6.20.330.10">
    <property type="match status" value="1"/>
</dbReference>
<evidence type="ECO:0000313" key="7">
    <source>
        <dbReference type="EMBL" id="MCQ8895916.1"/>
    </source>
</evidence>
<protein>
    <submittedName>
        <fullName evidence="7">S49 family peptidase</fullName>
    </submittedName>
</protein>
<feature type="domain" description="Peptidase S49" evidence="6">
    <location>
        <begin position="131"/>
        <end position="270"/>
    </location>
</feature>
<keyword evidence="3" id="KW-0378">Hydrolase</keyword>
<dbReference type="InterPro" id="IPR002142">
    <property type="entry name" value="Peptidase_S49"/>
</dbReference>
<dbReference type="SUPFAM" id="SSF52096">
    <property type="entry name" value="ClpP/crotonase"/>
    <property type="match status" value="1"/>
</dbReference>